<organism evidence="1 2">
    <name type="scientific">Haloterrigena gelatinilytica</name>
    <dbReference type="NCBI Taxonomy" id="2741724"/>
    <lineage>
        <taxon>Archaea</taxon>
        <taxon>Methanobacteriati</taxon>
        <taxon>Methanobacteriota</taxon>
        <taxon>Stenosarchaea group</taxon>
        <taxon>Halobacteria</taxon>
        <taxon>Halobacteriales</taxon>
        <taxon>Natrialbaceae</taxon>
        <taxon>Haloterrigena</taxon>
    </lineage>
</organism>
<dbReference type="EMBL" id="JABUQZ010000001">
    <property type="protein sequence ID" value="NUC73690.1"/>
    <property type="molecule type" value="Genomic_DNA"/>
</dbReference>
<comment type="caution">
    <text evidence="1">The sequence shown here is derived from an EMBL/GenBank/DDBJ whole genome shotgun (WGS) entry which is preliminary data.</text>
</comment>
<name>A0ABX2LBP2_9EURY</name>
<proteinExistence type="predicted"/>
<protein>
    <recommendedName>
        <fullName evidence="3">Secreted protein</fullName>
    </recommendedName>
</protein>
<accession>A0ABX2LBP2</accession>
<evidence type="ECO:0000313" key="2">
    <source>
        <dbReference type="Proteomes" id="UP001016761"/>
    </source>
</evidence>
<reference evidence="1 2" key="1">
    <citation type="submission" date="2020-06" db="EMBL/GenBank/DDBJ databases">
        <title>Haloterrigena sp. nov., an extremely halophilic archaeon isolated from a saline sediment.</title>
        <authorList>
            <person name="Liu B.-B."/>
        </authorList>
    </citation>
    <scope>NUCLEOTIDE SEQUENCE [LARGE SCALE GENOMIC DNA]</scope>
    <source>
        <strain evidence="1 2">SYSU A558-1</strain>
    </source>
</reference>
<evidence type="ECO:0008006" key="3">
    <source>
        <dbReference type="Google" id="ProtNLM"/>
    </source>
</evidence>
<evidence type="ECO:0000313" key="1">
    <source>
        <dbReference type="EMBL" id="NUC73690.1"/>
    </source>
</evidence>
<keyword evidence="2" id="KW-1185">Reference proteome</keyword>
<sequence length="280" mass="30833">MERRKFLKGASVAATGSVAFSGLATADNGSSDHEDIDVTLRSDGTDSHDSRFVDGVRDGVDDYLEWMNTWCAYVDDYSINDYIDTSGSDVDPVPDSGTSDFSDFDPIREDLSIIDTSPGKINIIVTTNSDRPAGRYDDRHQLYDSGGSVLFVNTNHTGGSIATRYDHGYNFVIHEMIHGQTLHDDEWPLDHQMGDPRNGDPTIMATGYTSYLSDDVPDTACDGTDWGSQLEWYPDPTPLLTQCTAHSILEYHYGGDGDAVNLSSVKNYVDISENENPMES</sequence>
<dbReference type="RefSeq" id="WP_174681508.1">
    <property type="nucleotide sequence ID" value="NZ_JABUQZ010000001.1"/>
</dbReference>
<dbReference type="Proteomes" id="UP001016761">
    <property type="component" value="Unassembled WGS sequence"/>
</dbReference>
<gene>
    <name evidence="1" type="ORF">HTZ84_15500</name>
</gene>